<keyword evidence="4" id="KW-0808">Transferase</keyword>
<organism evidence="10">
    <name type="scientific">marine metagenome</name>
    <dbReference type="NCBI Taxonomy" id="408172"/>
    <lineage>
        <taxon>unclassified sequences</taxon>
        <taxon>metagenomes</taxon>
        <taxon>ecological metagenomes</taxon>
    </lineage>
</organism>
<comment type="subcellular location">
    <subcellularLocation>
        <location evidence="1">Cell membrane</location>
        <topology evidence="1">Multi-pass membrane protein</topology>
    </subcellularLocation>
</comment>
<dbReference type="EMBL" id="UINC01188179">
    <property type="protein sequence ID" value="SVE01267.1"/>
    <property type="molecule type" value="Genomic_DNA"/>
</dbReference>
<keyword evidence="3" id="KW-1003">Cell membrane</keyword>
<dbReference type="GO" id="GO:0016746">
    <property type="term" value="F:acyltransferase activity"/>
    <property type="evidence" value="ECO:0007669"/>
    <property type="project" value="UniProtKB-KW"/>
</dbReference>
<dbReference type="AlphaFoldDB" id="A0A383A0C2"/>
<dbReference type="InterPro" id="IPR004299">
    <property type="entry name" value="MBOAT_fam"/>
</dbReference>
<dbReference type="GO" id="GO:0042121">
    <property type="term" value="P:alginic acid biosynthetic process"/>
    <property type="evidence" value="ECO:0007669"/>
    <property type="project" value="InterPro"/>
</dbReference>
<evidence type="ECO:0000256" key="8">
    <source>
        <dbReference type="ARBA" id="ARBA00023315"/>
    </source>
</evidence>
<sequence>MLATFKYLDFLIESLNLVTMRLPNSPELDTFGLLLPVGISFYTFQTMSYTIDIYRGNGKPYERFTDFACYASFFPQLVAGPIVRSHQFIGQIEEPRDFSKSRFRLGLTLIVYGLAKKVVIADNVALHVNAIFAEGAQLDNTALVWWGALCFGIQIYCDFSGYTDIALGSAHLLGIELPENFKTPYAATSPREFWRRWHISLSTWLRDYLYIPLGGSRHGARALAIALMVTMMLGGLWHGASWNFVIWGFLHGIL</sequence>
<keyword evidence="5 9" id="KW-0812">Transmembrane</keyword>
<evidence type="ECO:0000256" key="1">
    <source>
        <dbReference type="ARBA" id="ARBA00004651"/>
    </source>
</evidence>
<evidence type="ECO:0000256" key="9">
    <source>
        <dbReference type="SAM" id="Phobius"/>
    </source>
</evidence>
<evidence type="ECO:0000256" key="7">
    <source>
        <dbReference type="ARBA" id="ARBA00023136"/>
    </source>
</evidence>
<gene>
    <name evidence="10" type="ORF">METZ01_LOCUS454121</name>
</gene>
<dbReference type="Pfam" id="PF03062">
    <property type="entry name" value="MBOAT"/>
    <property type="match status" value="1"/>
</dbReference>
<keyword evidence="7 9" id="KW-0472">Membrane</keyword>
<reference evidence="10" key="1">
    <citation type="submission" date="2018-05" db="EMBL/GenBank/DDBJ databases">
        <authorList>
            <person name="Lanie J.A."/>
            <person name="Ng W.-L."/>
            <person name="Kazmierczak K.M."/>
            <person name="Andrzejewski T.M."/>
            <person name="Davidsen T.M."/>
            <person name="Wayne K.J."/>
            <person name="Tettelin H."/>
            <person name="Glass J.I."/>
            <person name="Rusch D."/>
            <person name="Podicherti R."/>
            <person name="Tsui H.-C.T."/>
            <person name="Winkler M.E."/>
        </authorList>
    </citation>
    <scope>NUCLEOTIDE SEQUENCE</scope>
</reference>
<evidence type="ECO:0000256" key="4">
    <source>
        <dbReference type="ARBA" id="ARBA00022679"/>
    </source>
</evidence>
<name>A0A383A0C2_9ZZZZ</name>
<evidence type="ECO:0000313" key="10">
    <source>
        <dbReference type="EMBL" id="SVE01267.1"/>
    </source>
</evidence>
<evidence type="ECO:0000256" key="3">
    <source>
        <dbReference type="ARBA" id="ARBA00022475"/>
    </source>
</evidence>
<accession>A0A383A0C2</accession>
<proteinExistence type="inferred from homology"/>
<dbReference type="InterPro" id="IPR024194">
    <property type="entry name" value="Ac/AlaTfrase_AlgI/DltB"/>
</dbReference>
<feature type="non-terminal residue" evidence="10">
    <location>
        <position position="254"/>
    </location>
</feature>
<keyword evidence="6 9" id="KW-1133">Transmembrane helix</keyword>
<feature type="transmembrane region" description="Helical" evidence="9">
    <location>
        <begin position="222"/>
        <end position="250"/>
    </location>
</feature>
<protein>
    <submittedName>
        <fullName evidence="10">Uncharacterized protein</fullName>
    </submittedName>
</protein>
<dbReference type="GO" id="GO:0005886">
    <property type="term" value="C:plasma membrane"/>
    <property type="evidence" value="ECO:0007669"/>
    <property type="project" value="UniProtKB-SubCell"/>
</dbReference>
<evidence type="ECO:0000256" key="5">
    <source>
        <dbReference type="ARBA" id="ARBA00022692"/>
    </source>
</evidence>
<keyword evidence="8" id="KW-0012">Acyltransferase</keyword>
<dbReference type="PANTHER" id="PTHR13285">
    <property type="entry name" value="ACYLTRANSFERASE"/>
    <property type="match status" value="1"/>
</dbReference>
<dbReference type="PIRSF" id="PIRSF500217">
    <property type="entry name" value="AlgI"/>
    <property type="match status" value="1"/>
</dbReference>
<dbReference type="InterPro" id="IPR051085">
    <property type="entry name" value="MB_O-acyltransferase"/>
</dbReference>
<comment type="similarity">
    <text evidence="2">Belongs to the membrane-bound acyltransferase family.</text>
</comment>
<evidence type="ECO:0000256" key="6">
    <source>
        <dbReference type="ARBA" id="ARBA00022989"/>
    </source>
</evidence>
<dbReference type="PIRSF" id="PIRSF016636">
    <property type="entry name" value="AlgI_DltB"/>
    <property type="match status" value="1"/>
</dbReference>
<evidence type="ECO:0000256" key="2">
    <source>
        <dbReference type="ARBA" id="ARBA00010323"/>
    </source>
</evidence>
<dbReference type="PANTHER" id="PTHR13285:SF23">
    <property type="entry name" value="TEICHOIC ACID D-ALANYLTRANSFERASE"/>
    <property type="match status" value="1"/>
</dbReference>
<dbReference type="InterPro" id="IPR028362">
    <property type="entry name" value="AlgI"/>
</dbReference>